<keyword evidence="2" id="KW-1185">Reference proteome</keyword>
<dbReference type="PANTHER" id="PTHR30087:SF1">
    <property type="entry name" value="HYPOTHETICAL CYTOSOLIC PROTEIN"/>
    <property type="match status" value="1"/>
</dbReference>
<reference evidence="1" key="2">
    <citation type="submission" date="2020-09" db="EMBL/GenBank/DDBJ databases">
        <authorList>
            <person name="Sun Q."/>
            <person name="Zhou Y."/>
        </authorList>
    </citation>
    <scope>NUCLEOTIDE SEQUENCE</scope>
    <source>
        <strain evidence="1">CGMCC 1.15371</strain>
    </source>
</reference>
<gene>
    <name evidence="1" type="primary">ybbK</name>
    <name evidence="1" type="ORF">GCM10011391_19320</name>
</gene>
<sequence length="156" mass="16598">MIVVSSCLAGLKVRYNGADSFDERIHLLIEDKKALPMCPELLAGFTTPREPAEIQGGSGEAVLDGKARVVEKSGNDLTDLYIKGAYATLDRVKKLNATTVILKESSPSCGSSMIYNGSFSGEKAAGNGVTAALLKRNGIKVFSEKELSTLSEDNLL</sequence>
<organism evidence="1 2">
    <name type="scientific">Pullulanibacillus camelliae</name>
    <dbReference type="NCBI Taxonomy" id="1707096"/>
    <lineage>
        <taxon>Bacteria</taxon>
        <taxon>Bacillati</taxon>
        <taxon>Bacillota</taxon>
        <taxon>Bacilli</taxon>
        <taxon>Bacillales</taxon>
        <taxon>Sporolactobacillaceae</taxon>
        <taxon>Pullulanibacillus</taxon>
    </lineage>
</organism>
<dbReference type="InterPro" id="IPR007553">
    <property type="entry name" value="2-thiour_desulf"/>
</dbReference>
<evidence type="ECO:0000313" key="2">
    <source>
        <dbReference type="Proteomes" id="UP000628775"/>
    </source>
</evidence>
<evidence type="ECO:0000313" key="1">
    <source>
        <dbReference type="EMBL" id="GGE40669.1"/>
    </source>
</evidence>
<evidence type="ECO:0008006" key="3">
    <source>
        <dbReference type="Google" id="ProtNLM"/>
    </source>
</evidence>
<dbReference type="RefSeq" id="WP_188692776.1">
    <property type="nucleotide sequence ID" value="NZ_BMIR01000007.1"/>
</dbReference>
<accession>A0A8J2VUS6</accession>
<dbReference type="Pfam" id="PF04463">
    <property type="entry name" value="2-thiour_desulf"/>
    <property type="match status" value="1"/>
</dbReference>
<dbReference type="AlphaFoldDB" id="A0A8J2VUS6"/>
<protein>
    <recommendedName>
        <fullName evidence="3">DUF523 domain-containing protein</fullName>
    </recommendedName>
</protein>
<dbReference type="Proteomes" id="UP000628775">
    <property type="component" value="Unassembled WGS sequence"/>
</dbReference>
<dbReference type="EMBL" id="BMIR01000007">
    <property type="protein sequence ID" value="GGE40669.1"/>
    <property type="molecule type" value="Genomic_DNA"/>
</dbReference>
<comment type="caution">
    <text evidence="1">The sequence shown here is derived from an EMBL/GenBank/DDBJ whole genome shotgun (WGS) entry which is preliminary data.</text>
</comment>
<dbReference type="PANTHER" id="PTHR30087">
    <property type="entry name" value="INNER MEMBRANE PROTEIN"/>
    <property type="match status" value="1"/>
</dbReference>
<proteinExistence type="predicted"/>
<reference evidence="1" key="1">
    <citation type="journal article" date="2014" name="Int. J. Syst. Evol. Microbiol.">
        <title>Complete genome sequence of Corynebacterium casei LMG S-19264T (=DSM 44701T), isolated from a smear-ripened cheese.</title>
        <authorList>
            <consortium name="US DOE Joint Genome Institute (JGI-PGF)"/>
            <person name="Walter F."/>
            <person name="Albersmeier A."/>
            <person name="Kalinowski J."/>
            <person name="Ruckert C."/>
        </authorList>
    </citation>
    <scope>NUCLEOTIDE SEQUENCE</scope>
    <source>
        <strain evidence="1">CGMCC 1.15371</strain>
    </source>
</reference>
<name>A0A8J2VUS6_9BACL</name>